<accession>A0AAE9Z5L9</accession>
<gene>
    <name evidence="2" type="ORF">SG34_009935</name>
</gene>
<keyword evidence="3" id="KW-1185">Reference proteome</keyword>
<dbReference type="AlphaFoldDB" id="A0AAE9Z5L9"/>
<dbReference type="Proteomes" id="UP000032352">
    <property type="component" value="Chromosome"/>
</dbReference>
<dbReference type="RefSeq" id="WP_044842571.1">
    <property type="nucleotide sequence ID" value="NZ_CP059733.1"/>
</dbReference>
<feature type="compositionally biased region" description="Polar residues" evidence="1">
    <location>
        <begin position="59"/>
        <end position="69"/>
    </location>
</feature>
<organism evidence="2 3">
    <name type="scientific">Thalassomonas viridans</name>
    <dbReference type="NCBI Taxonomy" id="137584"/>
    <lineage>
        <taxon>Bacteria</taxon>
        <taxon>Pseudomonadati</taxon>
        <taxon>Pseudomonadota</taxon>
        <taxon>Gammaproteobacteria</taxon>
        <taxon>Alteromonadales</taxon>
        <taxon>Colwelliaceae</taxon>
        <taxon>Thalassomonas</taxon>
    </lineage>
</organism>
<evidence type="ECO:0000256" key="1">
    <source>
        <dbReference type="SAM" id="MobiDB-lite"/>
    </source>
</evidence>
<name>A0AAE9Z5L9_9GAMM</name>
<dbReference type="EMBL" id="CP059733">
    <property type="protein sequence ID" value="WDE07176.1"/>
    <property type="molecule type" value="Genomic_DNA"/>
</dbReference>
<dbReference type="KEGG" id="tvd:SG34_009935"/>
<reference evidence="2 3" key="2">
    <citation type="journal article" date="2022" name="Mar. Drugs">
        <title>Bioassay-Guided Fractionation Leads to the Detection of Cholic Acid Generated by the Rare Thalassomonas sp.</title>
        <authorList>
            <person name="Pheiffer F."/>
            <person name="Schneider Y.K."/>
            <person name="Hansen E.H."/>
            <person name="Andersen J.H."/>
            <person name="Isaksson J."/>
            <person name="Busche T."/>
            <person name="R C."/>
            <person name="Kalinowski J."/>
            <person name="Zyl L.V."/>
            <person name="Trindade M."/>
        </authorList>
    </citation>
    <scope>NUCLEOTIDE SEQUENCE [LARGE SCALE GENOMIC DNA]</scope>
    <source>
        <strain evidence="2 3">XOM25</strain>
    </source>
</reference>
<reference evidence="2 3" key="1">
    <citation type="journal article" date="2015" name="Genome Announc.">
        <title>Draft Genome Sequences of Marine Isolates of Thalassomonas viridans and Thalassomonas actiniarum.</title>
        <authorList>
            <person name="Olonade I."/>
            <person name="van Zyl L.J."/>
            <person name="Trindade M."/>
        </authorList>
    </citation>
    <scope>NUCLEOTIDE SEQUENCE [LARGE SCALE GENOMIC DNA]</scope>
    <source>
        <strain evidence="2 3">XOM25</strain>
    </source>
</reference>
<evidence type="ECO:0000313" key="2">
    <source>
        <dbReference type="EMBL" id="WDE07176.1"/>
    </source>
</evidence>
<sequence length="434" mass="46440">MESPLSKAANASHGDIPPLTLDKANHSQHDLTDGITKEHTLAPDNSKHAQDATHISNSFSAQDASSVQNADIDAPSLSGDEAKIDDSVLGTVSKITHSSAKSASASGVYFIHNDQGGLTIKPYGDQDKADDAIRGGDILKKAGLATANEKSIPKDTRLAVDHAFSEIGVTSKNDNIKDILLSAAPLLAEEMAASSLSIDDVAKVLTEDRNSESPLGCFNALLAAVKDDNSITYSHMGFFSRIDTAIQEAQSSMEVAKPHSLKGMECTMQDMVDGTSIEDAEEQQIIKALNSPLNRQDLGKAFLLDRIMGNCDRFYIDDESLANSGNIMITSGNTLVFIDNDSKSTLASGPKTSYAYAISPDTVKESLLETFDSVLEKLDGGVDALVQDMIQSMKECVHDDVYLQALETSDSETDNLLAKIIAHQRTLGEFALAK</sequence>
<feature type="region of interest" description="Disordered" evidence="1">
    <location>
        <begin position="1"/>
        <end position="30"/>
    </location>
</feature>
<protein>
    <submittedName>
        <fullName evidence="2">Uncharacterized protein</fullName>
    </submittedName>
</protein>
<proteinExistence type="predicted"/>
<evidence type="ECO:0000313" key="3">
    <source>
        <dbReference type="Proteomes" id="UP000032352"/>
    </source>
</evidence>
<feature type="region of interest" description="Disordered" evidence="1">
    <location>
        <begin position="59"/>
        <end position="78"/>
    </location>
</feature>